<keyword evidence="4" id="KW-0472">Membrane</keyword>
<comment type="similarity">
    <text evidence="2">Belongs to the YjiK family.</text>
</comment>
<comment type="subcellular location">
    <subcellularLocation>
        <location evidence="1">Cell membrane</location>
    </subcellularLocation>
</comment>
<evidence type="ECO:0000256" key="2">
    <source>
        <dbReference type="ARBA" id="ARBA00009852"/>
    </source>
</evidence>
<evidence type="ECO:0000256" key="4">
    <source>
        <dbReference type="ARBA" id="ARBA00023136"/>
    </source>
</evidence>
<dbReference type="InterPro" id="IPR009722">
    <property type="entry name" value="YjiK/CarP"/>
</dbReference>
<gene>
    <name evidence="5" type="ORF">VB264_16100</name>
</gene>
<dbReference type="RefSeq" id="WP_323250824.1">
    <property type="nucleotide sequence ID" value="NZ_JAYFUL010000028.1"/>
</dbReference>
<dbReference type="PROSITE" id="PS51257">
    <property type="entry name" value="PROKAR_LIPOPROTEIN"/>
    <property type="match status" value="1"/>
</dbReference>
<evidence type="ECO:0000256" key="3">
    <source>
        <dbReference type="ARBA" id="ARBA00022475"/>
    </source>
</evidence>
<name>A0ABU5QQG9_9BACT</name>
<keyword evidence="6" id="KW-1185">Reference proteome</keyword>
<keyword evidence="3" id="KW-1003">Cell membrane</keyword>
<accession>A0ABU5QQG9</accession>
<evidence type="ECO:0000256" key="1">
    <source>
        <dbReference type="ARBA" id="ARBA00004236"/>
    </source>
</evidence>
<dbReference type="InterPro" id="IPR011042">
    <property type="entry name" value="6-blade_b-propeller_TolB-like"/>
</dbReference>
<sequence>MMISSKTLILLTFVPLSIFSCAKKEKHKEKEIPEETTTVLKLPYDFENPSQKITLPKSLKEISGLSFYKNNQLACINDEEGKVFIFDLTKKEISDKIPFGKSGDYEGVEVVDNEVFVLRSDGLIKSFKIGEPFEREIDCSDPDVIEYEGLSYDPTTGNLLLAAKERIKDVDNKKMIYAYDFKRKILFKSIAIPDEKLIGKDGKKTFRPSGIAIHPITQQVFIIASQGKKLLILSKDGAKEALVDLNPNLYKQPEGICFTPNGNLYISSEGAGGDGYILAFDYKK</sequence>
<proteinExistence type="inferred from homology"/>
<dbReference type="EMBL" id="JAYFUL010000028">
    <property type="protein sequence ID" value="MEA5259321.1"/>
    <property type="molecule type" value="Genomic_DNA"/>
</dbReference>
<organism evidence="5 6">
    <name type="scientific">Arcicella aquatica</name>
    <dbReference type="NCBI Taxonomy" id="217141"/>
    <lineage>
        <taxon>Bacteria</taxon>
        <taxon>Pseudomonadati</taxon>
        <taxon>Bacteroidota</taxon>
        <taxon>Cytophagia</taxon>
        <taxon>Cytophagales</taxon>
        <taxon>Flectobacillaceae</taxon>
        <taxon>Arcicella</taxon>
    </lineage>
</organism>
<evidence type="ECO:0000313" key="5">
    <source>
        <dbReference type="EMBL" id="MEA5259321.1"/>
    </source>
</evidence>
<dbReference type="SUPFAM" id="SSF101898">
    <property type="entry name" value="NHL repeat"/>
    <property type="match status" value="1"/>
</dbReference>
<dbReference type="Gene3D" id="2.120.10.30">
    <property type="entry name" value="TolB, C-terminal domain"/>
    <property type="match status" value="1"/>
</dbReference>
<comment type="caution">
    <text evidence="5">The sequence shown here is derived from an EMBL/GenBank/DDBJ whole genome shotgun (WGS) entry which is preliminary data.</text>
</comment>
<reference evidence="5 6" key="1">
    <citation type="submission" date="2023-12" db="EMBL/GenBank/DDBJ databases">
        <title>Novel species of the genus Arcicella isolated from rivers.</title>
        <authorList>
            <person name="Lu H."/>
        </authorList>
    </citation>
    <scope>NUCLEOTIDE SEQUENCE [LARGE SCALE GENOMIC DNA]</scope>
    <source>
        <strain evidence="5 6">LMG 21963</strain>
    </source>
</reference>
<protein>
    <submittedName>
        <fullName evidence="5">SdiA-regulated domain-containing protein</fullName>
    </submittedName>
</protein>
<dbReference type="Pfam" id="PF06977">
    <property type="entry name" value="SdiA-regulated"/>
    <property type="match status" value="1"/>
</dbReference>
<dbReference type="Proteomes" id="UP001304671">
    <property type="component" value="Unassembled WGS sequence"/>
</dbReference>
<evidence type="ECO:0000313" key="6">
    <source>
        <dbReference type="Proteomes" id="UP001304671"/>
    </source>
</evidence>